<accession>A0AA38HR17</accession>
<reference evidence="1" key="1">
    <citation type="journal article" date="2023" name="G3 (Bethesda)">
        <title>Whole genome assemblies of Zophobas morio and Tenebrio molitor.</title>
        <authorList>
            <person name="Kaur S."/>
            <person name="Stinson S.A."/>
            <person name="diCenzo G.C."/>
        </authorList>
    </citation>
    <scope>NUCLEOTIDE SEQUENCE</scope>
    <source>
        <strain evidence="1">QUZm001</strain>
    </source>
</reference>
<evidence type="ECO:0000313" key="1">
    <source>
        <dbReference type="EMBL" id="KAJ3641172.1"/>
    </source>
</evidence>
<dbReference type="Proteomes" id="UP001168821">
    <property type="component" value="Unassembled WGS sequence"/>
</dbReference>
<gene>
    <name evidence="1" type="ORF">Zmor_027689</name>
</gene>
<comment type="caution">
    <text evidence="1">The sequence shown here is derived from an EMBL/GenBank/DDBJ whole genome shotgun (WGS) entry which is preliminary data.</text>
</comment>
<keyword evidence="2" id="KW-1185">Reference proteome</keyword>
<organism evidence="1 2">
    <name type="scientific">Zophobas morio</name>
    <dbReference type="NCBI Taxonomy" id="2755281"/>
    <lineage>
        <taxon>Eukaryota</taxon>
        <taxon>Metazoa</taxon>
        <taxon>Ecdysozoa</taxon>
        <taxon>Arthropoda</taxon>
        <taxon>Hexapoda</taxon>
        <taxon>Insecta</taxon>
        <taxon>Pterygota</taxon>
        <taxon>Neoptera</taxon>
        <taxon>Endopterygota</taxon>
        <taxon>Coleoptera</taxon>
        <taxon>Polyphaga</taxon>
        <taxon>Cucujiformia</taxon>
        <taxon>Tenebrionidae</taxon>
        <taxon>Zophobas</taxon>
    </lineage>
</organism>
<proteinExistence type="predicted"/>
<dbReference type="EMBL" id="JALNTZ010000009">
    <property type="protein sequence ID" value="KAJ3641172.1"/>
    <property type="molecule type" value="Genomic_DNA"/>
</dbReference>
<protein>
    <submittedName>
        <fullName evidence="1">Uncharacterized protein</fullName>
    </submittedName>
</protein>
<sequence>MYDNVSSKELLSVMVFLHYKPRLDFQNQEFRRCLKLHTGFAPVVAQGVDAQTVDYPSDGTVDACLNIDYALCNFRQFAGSCLISTTNSLDTLFDYFNHDNLKEMCLGLCKRKDFVEKVKKLPRVSSLVELSRNVARRFIMDEFGVSSLKDFLTAVNRLPVDKTTKSILVLERKIY</sequence>
<evidence type="ECO:0000313" key="2">
    <source>
        <dbReference type="Proteomes" id="UP001168821"/>
    </source>
</evidence>
<dbReference type="AlphaFoldDB" id="A0AA38HR17"/>
<name>A0AA38HR17_9CUCU</name>